<protein>
    <recommendedName>
        <fullName evidence="4">Cytochrome oxidase subunit II copper A binding domain-containing protein</fullName>
    </recommendedName>
</protein>
<comment type="caution">
    <text evidence="5">The sequence shown here is derived from an EMBL/GenBank/DDBJ whole genome shotgun (WGS) entry which is preliminary data.</text>
</comment>
<dbReference type="InterPro" id="IPR008972">
    <property type="entry name" value="Cupredoxin"/>
</dbReference>
<reference evidence="5" key="1">
    <citation type="journal article" date="2015" name="Nature">
        <title>Complex archaea that bridge the gap between prokaryotes and eukaryotes.</title>
        <authorList>
            <person name="Spang A."/>
            <person name="Saw J.H."/>
            <person name="Jorgensen S.L."/>
            <person name="Zaremba-Niedzwiedzka K."/>
            <person name="Martijn J."/>
            <person name="Lind A.E."/>
            <person name="van Eijk R."/>
            <person name="Schleper C."/>
            <person name="Guy L."/>
            <person name="Ettema T.J."/>
        </authorList>
    </citation>
    <scope>NUCLEOTIDE SEQUENCE</scope>
</reference>
<keyword evidence="3" id="KW-0812">Transmembrane</keyword>
<dbReference type="AlphaFoldDB" id="A0A0F9BLL8"/>
<dbReference type="GO" id="GO:0016020">
    <property type="term" value="C:membrane"/>
    <property type="evidence" value="ECO:0007669"/>
    <property type="project" value="InterPro"/>
</dbReference>
<dbReference type="InterPro" id="IPR036909">
    <property type="entry name" value="Cyt_c-like_dom_sf"/>
</dbReference>
<dbReference type="Pfam" id="PF13473">
    <property type="entry name" value="Cupredoxin_1"/>
    <property type="match status" value="1"/>
</dbReference>
<keyword evidence="3" id="KW-1133">Transmembrane helix</keyword>
<dbReference type="InterPro" id="IPR001505">
    <property type="entry name" value="Copper_CuA"/>
</dbReference>
<dbReference type="PROSITE" id="PS00078">
    <property type="entry name" value="COX2"/>
    <property type="match status" value="1"/>
</dbReference>
<proteinExistence type="predicted"/>
<evidence type="ECO:0000313" key="5">
    <source>
        <dbReference type="EMBL" id="KKL22734.1"/>
    </source>
</evidence>
<feature type="transmembrane region" description="Helical" evidence="3">
    <location>
        <begin position="7"/>
        <end position="26"/>
    </location>
</feature>
<keyword evidence="3" id="KW-0472">Membrane</keyword>
<accession>A0A0F9BLL8</accession>
<keyword evidence="2" id="KW-0186">Copper</keyword>
<gene>
    <name evidence="5" type="ORF">LCGC14_2432480</name>
</gene>
<dbReference type="InterPro" id="IPR028096">
    <property type="entry name" value="EfeO_Cupredoxin"/>
</dbReference>
<keyword evidence="1" id="KW-0479">Metal-binding</keyword>
<evidence type="ECO:0000256" key="1">
    <source>
        <dbReference type="ARBA" id="ARBA00022723"/>
    </source>
</evidence>
<evidence type="ECO:0000259" key="4">
    <source>
        <dbReference type="PROSITE" id="PS50857"/>
    </source>
</evidence>
<dbReference type="GO" id="GO:0020037">
    <property type="term" value="F:heme binding"/>
    <property type="evidence" value="ECO:0007669"/>
    <property type="project" value="InterPro"/>
</dbReference>
<dbReference type="SUPFAM" id="SSF49503">
    <property type="entry name" value="Cupredoxins"/>
    <property type="match status" value="1"/>
</dbReference>
<sequence length="300" mass="34621">MKFKEILATVSVIVSIIALPLVIGWYHDNYVLGAYPEGTKVITLSAVAKGGAWTLDKVDGTNYWWKDFKPATINIEEGDKVVLRFESTDVHHRFYCPQLNIGPMEIEPGHIVTAEFEANEAGTYRYYCTSMCGDCHFYMQGWIVVTAKGQTPQQPEEDVMVCKQHYEKPLENDMVTWGRYLYYKNACISCHGDEGQGGVENTNYVKDEIPAHDILAEKLWLKEKEHTDIFVEMLKKRADFEDLEEEPDIPLFNLVLEQYYEFLAFPSLDAHRSTRLWCHHGTGCRSHRRFGRAVLFGIYR</sequence>
<name>A0A0F9BLL8_9ZZZZ</name>
<evidence type="ECO:0000256" key="3">
    <source>
        <dbReference type="SAM" id="Phobius"/>
    </source>
</evidence>
<evidence type="ECO:0000256" key="2">
    <source>
        <dbReference type="ARBA" id="ARBA00023008"/>
    </source>
</evidence>
<dbReference type="SUPFAM" id="SSF46626">
    <property type="entry name" value="Cytochrome c"/>
    <property type="match status" value="1"/>
</dbReference>
<dbReference type="InterPro" id="IPR002429">
    <property type="entry name" value="CcO_II-like_C"/>
</dbReference>
<organism evidence="5">
    <name type="scientific">marine sediment metagenome</name>
    <dbReference type="NCBI Taxonomy" id="412755"/>
    <lineage>
        <taxon>unclassified sequences</taxon>
        <taxon>metagenomes</taxon>
        <taxon>ecological metagenomes</taxon>
    </lineage>
</organism>
<dbReference type="GO" id="GO:0004129">
    <property type="term" value="F:cytochrome-c oxidase activity"/>
    <property type="evidence" value="ECO:0007669"/>
    <property type="project" value="InterPro"/>
</dbReference>
<feature type="domain" description="Cytochrome oxidase subunit II copper A binding" evidence="4">
    <location>
        <begin position="51"/>
        <end position="157"/>
    </location>
</feature>
<dbReference type="Gene3D" id="2.60.40.420">
    <property type="entry name" value="Cupredoxins - blue copper proteins"/>
    <property type="match status" value="1"/>
</dbReference>
<dbReference type="GO" id="GO:0005507">
    <property type="term" value="F:copper ion binding"/>
    <property type="evidence" value="ECO:0007669"/>
    <property type="project" value="InterPro"/>
</dbReference>
<dbReference type="EMBL" id="LAZR01037236">
    <property type="protein sequence ID" value="KKL22734.1"/>
    <property type="molecule type" value="Genomic_DNA"/>
</dbReference>
<dbReference type="PROSITE" id="PS50857">
    <property type="entry name" value="COX2_CUA"/>
    <property type="match status" value="1"/>
</dbReference>